<evidence type="ECO:0000313" key="2">
    <source>
        <dbReference type="EMBL" id="KAF4471362.1"/>
    </source>
</evidence>
<dbReference type="PANTHER" id="PTHR38111">
    <property type="entry name" value="ZN(2)-C6 FUNGAL-TYPE DOMAIN-CONTAINING PROTEIN-RELATED"/>
    <property type="match status" value="1"/>
</dbReference>
<dbReference type="InterPro" id="IPR053178">
    <property type="entry name" value="Osmoadaptation_assoc"/>
</dbReference>
<dbReference type="PANTHER" id="PTHR38111:SF2">
    <property type="entry name" value="FINGER DOMAIN PROTEIN, PUTATIVE (AFU_ORTHOLOGUE AFUA_1G01560)-RELATED"/>
    <property type="match status" value="1"/>
</dbReference>
<dbReference type="AlphaFoldDB" id="A0A8H4PLV1"/>
<reference evidence="2 3" key="1">
    <citation type="submission" date="2020-01" db="EMBL/GenBank/DDBJ databases">
        <title>Identification and distribution of gene clusters putatively required for synthesis of sphingolipid metabolism inhibitors in phylogenetically diverse species of the filamentous fungus Fusarium.</title>
        <authorList>
            <person name="Kim H.-S."/>
            <person name="Busman M."/>
            <person name="Brown D.W."/>
            <person name="Divon H."/>
            <person name="Uhlig S."/>
            <person name="Proctor R.H."/>
        </authorList>
    </citation>
    <scope>NUCLEOTIDE SEQUENCE [LARGE SCALE GENOMIC DNA]</scope>
    <source>
        <strain evidence="2 3">NRRL 20459</strain>
    </source>
</reference>
<evidence type="ECO:0000313" key="3">
    <source>
        <dbReference type="Proteomes" id="UP000554235"/>
    </source>
</evidence>
<dbReference type="OrthoDB" id="3525185at2759"/>
<evidence type="ECO:0000256" key="1">
    <source>
        <dbReference type="ARBA" id="ARBA00023242"/>
    </source>
</evidence>
<sequence>MSPRPKFLTYGLQISTWFATEDVPKDVGPVLNARSSAKNTLFLPYTLSKLSPVALRHNATVPAGVLPRLLAGHKSELHQLCVQALATTYFGKTNRDDRACVQGVRLYSQALTQLRKDISTNGNSGIGLETIMSVLCLCLYENVVFSQPNAWLMHYEGAGKLLQSRGPKPWRNPDERQVLRFARYFAVSSLLQASVEEDSINSRKILSAGHQRRHCFLDQPQWESAQCLPEGEKPERIDLLYDIFAQTPGIVHDYVDLSQRSRPNSFATRFLRQRVQSVVDQSHAWLRTVPWICVPNLDYGKDNMALPEDPMDCVAIALCYAMLLCLAQPCEYLDVALFSSDSSDTNLQSDGTSATKFLALDICKFAERALQGHESANFALFLIYPLQIAWFYLQSSKSDLTHIRGLMNSVVADSHGFEIGRMRHWDEWSLDQGSHGFLF</sequence>
<accession>A0A8H4PLV1</accession>
<dbReference type="Pfam" id="PF11951">
    <property type="entry name" value="Fungal_trans_2"/>
    <property type="match status" value="1"/>
</dbReference>
<keyword evidence="3" id="KW-1185">Reference proteome</keyword>
<name>A0A8H4PLV1_9HYPO</name>
<dbReference type="InterPro" id="IPR021858">
    <property type="entry name" value="Fun_TF"/>
</dbReference>
<comment type="caution">
    <text evidence="2">The sequence shown here is derived from an EMBL/GenBank/DDBJ whole genome shotgun (WGS) entry which is preliminary data.</text>
</comment>
<proteinExistence type="predicted"/>
<organism evidence="2 3">
    <name type="scientific">Fusarium albosuccineum</name>
    <dbReference type="NCBI Taxonomy" id="1237068"/>
    <lineage>
        <taxon>Eukaryota</taxon>
        <taxon>Fungi</taxon>
        <taxon>Dikarya</taxon>
        <taxon>Ascomycota</taxon>
        <taxon>Pezizomycotina</taxon>
        <taxon>Sordariomycetes</taxon>
        <taxon>Hypocreomycetidae</taxon>
        <taxon>Hypocreales</taxon>
        <taxon>Nectriaceae</taxon>
        <taxon>Fusarium</taxon>
        <taxon>Fusarium decemcellulare species complex</taxon>
    </lineage>
</organism>
<gene>
    <name evidence="2" type="ORF">FALBO_1721</name>
</gene>
<dbReference type="Proteomes" id="UP000554235">
    <property type="component" value="Unassembled WGS sequence"/>
</dbReference>
<protein>
    <submittedName>
        <fullName evidence="2">Uncharacterized protein</fullName>
    </submittedName>
</protein>
<keyword evidence="1" id="KW-0539">Nucleus</keyword>
<dbReference type="EMBL" id="JAADYS010000217">
    <property type="protein sequence ID" value="KAF4471362.1"/>
    <property type="molecule type" value="Genomic_DNA"/>
</dbReference>